<accession>A0A068SAD8</accession>
<name>A0A068SAD8_9FUNG</name>
<reference evidence="1" key="1">
    <citation type="submission" date="2013-08" db="EMBL/GenBank/DDBJ databases">
        <title>Gene expansion shapes genome architecture in the human pathogen Lichtheimia corymbifera: an evolutionary genomics analysis in the ancient terrestrial Mucorales (Mucoromycotina).</title>
        <authorList>
            <person name="Schwartze V.U."/>
            <person name="Winter S."/>
            <person name="Shelest E."/>
            <person name="Marcet-Houben M."/>
            <person name="Horn F."/>
            <person name="Wehner S."/>
            <person name="Hoffmann K."/>
            <person name="Riege K."/>
            <person name="Sammeth M."/>
            <person name="Nowrousian M."/>
            <person name="Valiante V."/>
            <person name="Linde J."/>
            <person name="Jacobsen I.D."/>
            <person name="Marz M."/>
            <person name="Brakhage A.A."/>
            <person name="Gabaldon T."/>
            <person name="Bocker S."/>
            <person name="Voigt K."/>
        </authorList>
    </citation>
    <scope>NUCLEOTIDE SEQUENCE [LARGE SCALE GENOMIC DNA]</scope>
    <source>
        <strain evidence="1">FSU 9682</strain>
    </source>
</reference>
<protein>
    <submittedName>
        <fullName evidence="1">Uncharacterized protein</fullName>
    </submittedName>
</protein>
<keyword evidence="2" id="KW-1185">Reference proteome</keyword>
<dbReference type="Proteomes" id="UP000027586">
    <property type="component" value="Unassembled WGS sequence"/>
</dbReference>
<dbReference type="OrthoDB" id="2233065at2759"/>
<gene>
    <name evidence="1" type="ORF">LCOR_10084.1</name>
</gene>
<organism evidence="1 2">
    <name type="scientific">Lichtheimia corymbifera JMRC:FSU:9682</name>
    <dbReference type="NCBI Taxonomy" id="1263082"/>
    <lineage>
        <taxon>Eukaryota</taxon>
        <taxon>Fungi</taxon>
        <taxon>Fungi incertae sedis</taxon>
        <taxon>Mucoromycota</taxon>
        <taxon>Mucoromycotina</taxon>
        <taxon>Mucoromycetes</taxon>
        <taxon>Mucorales</taxon>
        <taxon>Lichtheimiaceae</taxon>
        <taxon>Lichtheimia</taxon>
    </lineage>
</organism>
<dbReference type="AlphaFoldDB" id="A0A068SAD8"/>
<proteinExistence type="predicted"/>
<sequence>MSTAEESGNDHGIPMDLLMFKLPDDQLPGSDRLSKAILRSTTVVDLVASHLLDVPKDTYTTASSEWQDGCCGDTLYIPRLAIQRSLPPILIEVQLVVNETFMQRLLRYCQNVLQLYNSYPIVVVFCPGKLSPTTLLRKFTPIDTNPWMFSLICCDFWAKSCYLVSETTLSNHEMDVNASPFQALAAFLIEQSPTIFNHSCPEHPVIQMLYSLAKDCIRSDNEELHKATDIIDVICSNNEKMLHKLQSSLGNVPPDTSKARRIVSHAIQFNESTKRKYLELDDSDYSLESLPDCNVGDHTNDSDHQDDLRFITQYRANRSGRMSWKQCLELAHEANRCQEITTVSGIRSFYYRASKTQ</sequence>
<dbReference type="VEuPathDB" id="FungiDB:LCOR_10084.1"/>
<evidence type="ECO:0000313" key="1">
    <source>
        <dbReference type="EMBL" id="CDH59259.1"/>
    </source>
</evidence>
<evidence type="ECO:0000313" key="2">
    <source>
        <dbReference type="Proteomes" id="UP000027586"/>
    </source>
</evidence>
<comment type="caution">
    <text evidence="1">The sequence shown here is derived from an EMBL/GenBank/DDBJ whole genome shotgun (WGS) entry which is preliminary data.</text>
</comment>
<dbReference type="EMBL" id="CBTN010000067">
    <property type="protein sequence ID" value="CDH59259.1"/>
    <property type="molecule type" value="Genomic_DNA"/>
</dbReference>